<comment type="caution">
    <text evidence="1">The sequence shown here is derived from an EMBL/GenBank/DDBJ whole genome shotgun (WGS) entry which is preliminary data.</text>
</comment>
<gene>
    <name evidence="1" type="ORF">GMARGA_LOCUS26780</name>
</gene>
<name>A0ABN7W7B4_GIGMA</name>
<accession>A0ABN7W7B4</accession>
<protein>
    <submittedName>
        <fullName evidence="1">44133_t:CDS:1</fullName>
    </submittedName>
</protein>
<feature type="non-terminal residue" evidence="1">
    <location>
        <position position="1"/>
    </location>
</feature>
<feature type="non-terminal residue" evidence="1">
    <location>
        <position position="176"/>
    </location>
</feature>
<keyword evidence="2" id="KW-1185">Reference proteome</keyword>
<proteinExistence type="predicted"/>
<evidence type="ECO:0000313" key="1">
    <source>
        <dbReference type="EMBL" id="CAG8817335.1"/>
    </source>
</evidence>
<dbReference type="Proteomes" id="UP000789901">
    <property type="component" value="Unassembled WGS sequence"/>
</dbReference>
<sequence length="176" mass="19382">LALAILSIAFAKPTPRIMVGTLFKRSDLIERQGSTTCLCPPTNVACDSQNLCPATACEANDPPCGKGCCEQGSTCSSNANGPKNPIASKRNTAAQFNITTKQLREWTSQKNELKNAPPGVRQLNFGARPKYPLLEADFKTWIRSLRAQQKIVTKAKQFAKQPHFISLYPTINECKW</sequence>
<evidence type="ECO:0000313" key="2">
    <source>
        <dbReference type="Proteomes" id="UP000789901"/>
    </source>
</evidence>
<dbReference type="EMBL" id="CAJVQB010031734">
    <property type="protein sequence ID" value="CAG8817335.1"/>
    <property type="molecule type" value="Genomic_DNA"/>
</dbReference>
<organism evidence="1 2">
    <name type="scientific">Gigaspora margarita</name>
    <dbReference type="NCBI Taxonomy" id="4874"/>
    <lineage>
        <taxon>Eukaryota</taxon>
        <taxon>Fungi</taxon>
        <taxon>Fungi incertae sedis</taxon>
        <taxon>Mucoromycota</taxon>
        <taxon>Glomeromycotina</taxon>
        <taxon>Glomeromycetes</taxon>
        <taxon>Diversisporales</taxon>
        <taxon>Gigasporaceae</taxon>
        <taxon>Gigaspora</taxon>
    </lineage>
</organism>
<reference evidence="1 2" key="1">
    <citation type="submission" date="2021-06" db="EMBL/GenBank/DDBJ databases">
        <authorList>
            <person name="Kallberg Y."/>
            <person name="Tangrot J."/>
            <person name="Rosling A."/>
        </authorList>
    </citation>
    <scope>NUCLEOTIDE SEQUENCE [LARGE SCALE GENOMIC DNA]</scope>
    <source>
        <strain evidence="1 2">120-4 pot B 10/14</strain>
    </source>
</reference>